<evidence type="ECO:0000259" key="1">
    <source>
        <dbReference type="PROSITE" id="PS51977"/>
    </source>
</evidence>
<dbReference type="Pfam" id="PF05406">
    <property type="entry name" value="WGR"/>
    <property type="match status" value="1"/>
</dbReference>
<dbReference type="AlphaFoldDB" id="M9RQS4"/>
<dbReference type="KEGG" id="oar:OA238_c46840"/>
<dbReference type="PROSITE" id="PS51977">
    <property type="entry name" value="WGR"/>
    <property type="match status" value="1"/>
</dbReference>
<dbReference type="STRING" id="391616.OA238_c46840"/>
<organism evidence="2 3">
    <name type="scientific">Octadecabacter arcticus 238</name>
    <dbReference type="NCBI Taxonomy" id="391616"/>
    <lineage>
        <taxon>Bacteria</taxon>
        <taxon>Pseudomonadati</taxon>
        <taxon>Pseudomonadota</taxon>
        <taxon>Alphaproteobacteria</taxon>
        <taxon>Rhodobacterales</taxon>
        <taxon>Roseobacteraceae</taxon>
        <taxon>Octadecabacter</taxon>
    </lineage>
</organism>
<gene>
    <name evidence="2" type="ORF">OA238_c46840</name>
</gene>
<dbReference type="eggNOG" id="COG3831">
    <property type="taxonomic scope" value="Bacteria"/>
</dbReference>
<dbReference type="InterPro" id="IPR036930">
    <property type="entry name" value="WGR_dom_sf"/>
</dbReference>
<dbReference type="SMART" id="SM00773">
    <property type="entry name" value="WGR"/>
    <property type="match status" value="1"/>
</dbReference>
<feature type="domain" description="WGR" evidence="1">
    <location>
        <begin position="1"/>
        <end position="92"/>
    </location>
</feature>
<evidence type="ECO:0000313" key="2">
    <source>
        <dbReference type="EMBL" id="AGI74527.1"/>
    </source>
</evidence>
<dbReference type="SUPFAM" id="SSF142921">
    <property type="entry name" value="WGR domain-like"/>
    <property type="match status" value="1"/>
</dbReference>
<dbReference type="InterPro" id="IPR008893">
    <property type="entry name" value="WGR_domain"/>
</dbReference>
<evidence type="ECO:0000313" key="3">
    <source>
        <dbReference type="Proteomes" id="UP000004688"/>
    </source>
</evidence>
<dbReference type="Proteomes" id="UP000004688">
    <property type="component" value="Chromosome"/>
</dbReference>
<proteinExistence type="predicted"/>
<reference evidence="2 3" key="1">
    <citation type="journal article" date="2013" name="PLoS ONE">
        <title>Poles Apart: Arctic and Antarctic Octadecabacter strains Share High Genome Plasticity and a New Type of Xanthorhodopsin.</title>
        <authorList>
            <person name="Vollmers J."/>
            <person name="Voget S."/>
            <person name="Dietrich S."/>
            <person name="Gollnow K."/>
            <person name="Smits M."/>
            <person name="Meyer K."/>
            <person name="Brinkhoff T."/>
            <person name="Simon M."/>
            <person name="Daniel R."/>
        </authorList>
    </citation>
    <scope>NUCLEOTIDE SEQUENCE [LARGE SCALE GENOMIC DNA]</scope>
    <source>
        <strain evidence="2 3">238</strain>
    </source>
</reference>
<dbReference type="OrthoDB" id="5801306at2"/>
<dbReference type="InterPro" id="IPR049809">
    <property type="entry name" value="YehF/YfeS-like_WGR"/>
</dbReference>
<dbReference type="CDD" id="cd07996">
    <property type="entry name" value="WGR_MMR_like"/>
    <property type="match status" value="1"/>
</dbReference>
<dbReference type="Gene3D" id="2.20.140.10">
    <property type="entry name" value="WGR domain"/>
    <property type="match status" value="1"/>
</dbReference>
<dbReference type="RefSeq" id="WP_015497452.1">
    <property type="nucleotide sequence ID" value="NC_020908.1"/>
</dbReference>
<sequence>MRINDTSLDFQVCLEKINHIKRQRRFYLLGVMRTLFGEWCLVREWGRIGAAGGQSKRTYFASRQDCEAELQKIKSTKARRGYATIPIQLELF</sequence>
<keyword evidence="3" id="KW-1185">Reference proteome</keyword>
<protein>
    <submittedName>
        <fullName evidence="2">WGR-domain-containing protein</fullName>
    </submittedName>
</protein>
<accession>M9RQS4</accession>
<dbReference type="HOGENOM" id="CLU_155888_0_1_5"/>
<name>M9RQS4_9RHOB</name>
<dbReference type="EMBL" id="CP003742">
    <property type="protein sequence ID" value="AGI74527.1"/>
    <property type="molecule type" value="Genomic_DNA"/>
</dbReference>